<sequence>MSGSYNEHSKFSPSAAHRILACTPSMLLEQQFPNETSTYAEEGTAAHDLAEHKLKKALKMRSRKPVSKYDSDEMDEYTDIYVEYNLGIIEKAKENCRDLQILIEQKLDFSDYVEGSFGTGDLVIVGTGTLHVIDFKYGRGVIVSAEKNPQMMLYALGALSLFDMLYDIEKVTMTIVQPRVDNFSTYEITVEELLKWAEEELKPKAELALKGEGKFCPGEHCRFCKAKNQCRARAVKNLELLKYEFSDPALLSDDEIAEIMGVAEELSKWASDIYTYATALAINEGKTWDGFKLVEGRTRRKYTDEQSVAEAAKGAGYSDIYKKNLISITEMEKLMGKKKFKDILGSFVEKPKGKLTLVLDTDKRNAVDVVAAEFQVEE</sequence>
<evidence type="ECO:0000256" key="1">
    <source>
        <dbReference type="ARBA" id="ARBA00022801"/>
    </source>
</evidence>
<evidence type="ECO:0000313" key="3">
    <source>
        <dbReference type="Proteomes" id="UP000094652"/>
    </source>
</evidence>
<dbReference type="EMBL" id="CP017253">
    <property type="protein sequence ID" value="AOR22707.1"/>
    <property type="molecule type" value="Genomic_DNA"/>
</dbReference>
<dbReference type="Pfam" id="PF10926">
    <property type="entry name" value="DUF2800"/>
    <property type="match status" value="1"/>
</dbReference>
<dbReference type="STRING" id="394958.BGI42_02825"/>
<organism evidence="2 3">
    <name type="scientific">Clostridium taeniosporum</name>
    <dbReference type="NCBI Taxonomy" id="394958"/>
    <lineage>
        <taxon>Bacteria</taxon>
        <taxon>Bacillati</taxon>
        <taxon>Bacillota</taxon>
        <taxon>Clostridia</taxon>
        <taxon>Eubacteriales</taxon>
        <taxon>Clostridiaceae</taxon>
        <taxon>Clostridium</taxon>
    </lineage>
</organism>
<gene>
    <name evidence="2" type="ORF">BGI42_02825</name>
</gene>
<accession>A0A1D7XH81</accession>
<dbReference type="Proteomes" id="UP000094652">
    <property type="component" value="Chromosome"/>
</dbReference>
<protein>
    <submittedName>
        <fullName evidence="2">DUF2800 domain-containing protein</fullName>
    </submittedName>
</protein>
<evidence type="ECO:0000313" key="2">
    <source>
        <dbReference type="EMBL" id="AOR22707.1"/>
    </source>
</evidence>
<dbReference type="AlphaFoldDB" id="A0A1D7XH81"/>
<keyword evidence="1" id="KW-0378">Hydrolase</keyword>
<reference evidence="3" key="1">
    <citation type="submission" date="2016-09" db="EMBL/GenBank/DDBJ databases">
        <title>Genomics of Clostridium taeniosporum, an organism which forms endospores with ribbon-like appendages.</title>
        <authorList>
            <person name="Walker J.R."/>
        </authorList>
    </citation>
    <scope>NUCLEOTIDE SEQUENCE [LARGE SCALE GENOMIC DNA]</scope>
    <source>
        <strain evidence="3">1/k</strain>
    </source>
</reference>
<name>A0A1D7XH81_9CLOT</name>
<dbReference type="InterPro" id="IPR021229">
    <property type="entry name" value="DUF2800"/>
</dbReference>
<dbReference type="RefSeq" id="WP_069678868.1">
    <property type="nucleotide sequence ID" value="NZ_CP017253.2"/>
</dbReference>
<keyword evidence="3" id="KW-1185">Reference proteome</keyword>
<dbReference type="OrthoDB" id="9766061at2"/>
<dbReference type="KEGG" id="ctae:BGI42_02825"/>
<dbReference type="InterPro" id="IPR011604">
    <property type="entry name" value="PDDEXK-like_dom_sf"/>
</dbReference>
<proteinExistence type="predicted"/>
<dbReference type="Gene3D" id="3.90.320.10">
    <property type="match status" value="1"/>
</dbReference>
<dbReference type="GO" id="GO:0016787">
    <property type="term" value="F:hydrolase activity"/>
    <property type="evidence" value="ECO:0007669"/>
    <property type="project" value="UniProtKB-KW"/>
</dbReference>